<dbReference type="RefSeq" id="WP_242971630.1">
    <property type="nucleotide sequence ID" value="NZ_CP025197.1"/>
</dbReference>
<dbReference type="EMBL" id="CP025197">
    <property type="protein sequence ID" value="AUG56197.1"/>
    <property type="molecule type" value="Genomic_DNA"/>
</dbReference>
<evidence type="ECO:0000313" key="3">
    <source>
        <dbReference type="EMBL" id="AUG56481.1"/>
    </source>
</evidence>
<dbReference type="EMBL" id="CP025197">
    <property type="protein sequence ID" value="AUG57446.1"/>
    <property type="molecule type" value="Genomic_DNA"/>
</dbReference>
<organism evidence="2 5">
    <name type="scientific">Acetivibrio saccincola</name>
    <dbReference type="NCBI Taxonomy" id="1677857"/>
    <lineage>
        <taxon>Bacteria</taxon>
        <taxon>Bacillati</taxon>
        <taxon>Bacillota</taxon>
        <taxon>Clostridia</taxon>
        <taxon>Eubacteriales</taxon>
        <taxon>Oscillospiraceae</taxon>
        <taxon>Acetivibrio</taxon>
    </lineage>
</organism>
<accession>A0A2K9DXB0</accession>
<dbReference type="GO" id="GO:0016887">
    <property type="term" value="F:ATP hydrolysis activity"/>
    <property type="evidence" value="ECO:0007669"/>
    <property type="project" value="InterPro"/>
</dbReference>
<evidence type="ECO:0000313" key="5">
    <source>
        <dbReference type="Proteomes" id="UP000233534"/>
    </source>
</evidence>
<feature type="domain" description="ORC1/DEAH AAA+ ATPase" evidence="1">
    <location>
        <begin position="42"/>
        <end position="116"/>
    </location>
</feature>
<sequence length="151" mass="17413">MFRQFFGLKYNPFGKEIDISDVYESEDIKELNSRFKYIQNIRGMFLLVGEPGMGKSTALRKFSAGLNPGLYKPCYFSLSTVTVMDFYRGLLISLGEVPSHKKVTMFHQIQQAIMSLYYIPRLQLKLFILHQKAYPALLTVLQPQALCMLVQ</sequence>
<dbReference type="AlphaFoldDB" id="A0A2K9DXB0"/>
<dbReference type="KEGG" id="hsc:HVS_02630"/>
<gene>
    <name evidence="2" type="ORF">HVS_01135</name>
    <name evidence="3" type="ORF">HVS_02630</name>
    <name evidence="4" type="ORF">HVS_07660</name>
</gene>
<dbReference type="InterPro" id="IPR027417">
    <property type="entry name" value="P-loop_NTPase"/>
</dbReference>
<dbReference type="SUPFAM" id="SSF52540">
    <property type="entry name" value="P-loop containing nucleoside triphosphate hydrolases"/>
    <property type="match status" value="1"/>
</dbReference>
<keyword evidence="5" id="KW-1185">Reference proteome</keyword>
<evidence type="ECO:0000313" key="4">
    <source>
        <dbReference type="EMBL" id="AUG57446.1"/>
    </source>
</evidence>
<dbReference type="InterPro" id="IPR049945">
    <property type="entry name" value="AAA_22"/>
</dbReference>
<evidence type="ECO:0000259" key="1">
    <source>
        <dbReference type="Pfam" id="PF13401"/>
    </source>
</evidence>
<dbReference type="KEGG" id="hsc:HVS_01135"/>
<dbReference type="Proteomes" id="UP000233534">
    <property type="component" value="Chromosome"/>
</dbReference>
<dbReference type="KEGG" id="hsc:HVS_07660"/>
<dbReference type="Pfam" id="PF13401">
    <property type="entry name" value="AAA_22"/>
    <property type="match status" value="1"/>
</dbReference>
<name>A0A2K9DXB0_9FIRM</name>
<evidence type="ECO:0000313" key="2">
    <source>
        <dbReference type="EMBL" id="AUG56197.1"/>
    </source>
</evidence>
<protein>
    <recommendedName>
        <fullName evidence="1">ORC1/DEAH AAA+ ATPase domain-containing protein</fullName>
    </recommendedName>
</protein>
<dbReference type="EMBL" id="CP025197">
    <property type="protein sequence ID" value="AUG56481.1"/>
    <property type="molecule type" value="Genomic_DNA"/>
</dbReference>
<reference evidence="2 5" key="1">
    <citation type="submission" date="2017-12" db="EMBL/GenBank/DDBJ databases">
        <title>Complete genome sequence of Herbivorax saccincola GGR1, a novel Cellulosome-producing hydrolytic bacterium in a thermophilic biogas plant, established by Illumina and Nanopore MinION sequencing.</title>
        <authorList>
            <person name="Pechtl A."/>
            <person name="Ruckert C."/>
            <person name="Koeck D.E."/>
            <person name="Maus I."/>
            <person name="Winkler A."/>
            <person name="Kalinowski J."/>
            <person name="Puhler A."/>
            <person name="Schwarz W.W."/>
            <person name="Zverlov V.V."/>
            <person name="Schluter A."/>
            <person name="Liebl W."/>
        </authorList>
    </citation>
    <scope>NUCLEOTIDE SEQUENCE [LARGE SCALE GENOMIC DNA]</scope>
    <source>
        <strain evidence="2">GGR1</strain>
        <strain evidence="5">SR1</strain>
    </source>
</reference>
<proteinExistence type="predicted"/>